<dbReference type="AlphaFoldDB" id="A0A2M9QBN4"/>
<dbReference type="Proteomes" id="UP000232101">
    <property type="component" value="Unassembled WGS sequence"/>
</dbReference>
<protein>
    <submittedName>
        <fullName evidence="1">Deaminase</fullName>
    </submittedName>
</protein>
<sequence>EGNQIWPRVGDEANFVFVEASCSAEAVARRSNRTATMFKGSVVAGEI</sequence>
<organism evidence="1 2">
    <name type="scientific">Lysinibacillus xylanilyticus</name>
    <dbReference type="NCBI Taxonomy" id="582475"/>
    <lineage>
        <taxon>Bacteria</taxon>
        <taxon>Bacillati</taxon>
        <taxon>Bacillota</taxon>
        <taxon>Bacilli</taxon>
        <taxon>Bacillales</taxon>
        <taxon>Bacillaceae</taxon>
        <taxon>Lysinibacillus</taxon>
    </lineage>
</organism>
<feature type="non-terminal residue" evidence="1">
    <location>
        <position position="1"/>
    </location>
</feature>
<name>A0A2M9QBN4_9BACI</name>
<comment type="caution">
    <text evidence="1">The sequence shown here is derived from an EMBL/GenBank/DDBJ whole genome shotgun (WGS) entry which is preliminary data.</text>
</comment>
<dbReference type="EMBL" id="PHQY01000039">
    <property type="protein sequence ID" value="PJO45476.1"/>
    <property type="molecule type" value="Genomic_DNA"/>
</dbReference>
<reference evidence="1 2" key="1">
    <citation type="submission" date="2017-11" db="EMBL/GenBank/DDBJ databases">
        <title>Bacterial isolate from king chilli rhizosphere.</title>
        <authorList>
            <person name="Takhelmayum P."/>
            <person name="Sarangthem I."/>
        </authorList>
    </citation>
    <scope>NUCLEOTIDE SEQUENCE [LARGE SCALE GENOMIC DNA]</scope>
    <source>
        <strain evidence="2">t26</strain>
    </source>
</reference>
<proteinExistence type="predicted"/>
<evidence type="ECO:0000313" key="1">
    <source>
        <dbReference type="EMBL" id="PJO45476.1"/>
    </source>
</evidence>
<gene>
    <name evidence="1" type="ORF">CWD94_00915</name>
</gene>
<evidence type="ECO:0000313" key="2">
    <source>
        <dbReference type="Proteomes" id="UP000232101"/>
    </source>
</evidence>
<accession>A0A2M9QBN4</accession>